<evidence type="ECO:0000313" key="9">
    <source>
        <dbReference type="Proteomes" id="UP000030689"/>
    </source>
</evidence>
<sequence>MESNKEGKAIREIDENSSSQLTMANLSDPDPEAHPDMLMKEEDDDPLRKQEVGFLQPMTNSLILQTKPAQKRPSKDRHTKVEGRGRRIRIPVSCAARIFQLTRELGHKSDGETIRWLLERSEPAIIEATGTGTIPAIAVSVNGTLKVPTDSPPRHESDDGSGDLVRKRRKRNCTSEFVNVNEQDSSVTSGLAPITASNFGVNFMNVNTQNFLPFWPMGATTPAFVTGGPHQMGHMWAIPTFSAAPSILNVGTTRPVPSYVSNASTAAEPQMETSGGGGATQTLRDFSLEIYDNKKELQFLGGSGDNNSSPSSCPES</sequence>
<feature type="region of interest" description="Disordered" evidence="6">
    <location>
        <begin position="1"/>
        <end position="45"/>
    </location>
</feature>
<organism evidence="8 9">
    <name type="scientific">Eutrema salsugineum</name>
    <name type="common">Saltwater cress</name>
    <name type="synonym">Sisymbrium salsugineum</name>
    <dbReference type="NCBI Taxonomy" id="72664"/>
    <lineage>
        <taxon>Eukaryota</taxon>
        <taxon>Viridiplantae</taxon>
        <taxon>Streptophyta</taxon>
        <taxon>Embryophyta</taxon>
        <taxon>Tracheophyta</taxon>
        <taxon>Spermatophyta</taxon>
        <taxon>Magnoliopsida</taxon>
        <taxon>eudicotyledons</taxon>
        <taxon>Gunneridae</taxon>
        <taxon>Pentapetalae</taxon>
        <taxon>rosids</taxon>
        <taxon>malvids</taxon>
        <taxon>Brassicales</taxon>
        <taxon>Brassicaceae</taxon>
        <taxon>Eutremeae</taxon>
        <taxon>Eutrema</taxon>
    </lineage>
</organism>
<evidence type="ECO:0000256" key="1">
    <source>
        <dbReference type="ARBA" id="ARBA00004123"/>
    </source>
</evidence>
<dbReference type="OMA" id="QSFVPFW"/>
<reference evidence="8 9" key="1">
    <citation type="journal article" date="2013" name="Front. Plant Sci.">
        <title>The Reference Genome of the Halophytic Plant Eutrema salsugineum.</title>
        <authorList>
            <person name="Yang R."/>
            <person name="Jarvis D.E."/>
            <person name="Chen H."/>
            <person name="Beilstein M.A."/>
            <person name="Grimwood J."/>
            <person name="Jenkins J."/>
            <person name="Shu S."/>
            <person name="Prochnik S."/>
            <person name="Xin M."/>
            <person name="Ma C."/>
            <person name="Schmutz J."/>
            <person name="Wing R.A."/>
            <person name="Mitchell-Olds T."/>
            <person name="Schumaker K.S."/>
            <person name="Wang X."/>
        </authorList>
    </citation>
    <scope>NUCLEOTIDE SEQUENCE [LARGE SCALE GENOMIC DNA]</scope>
</reference>
<protein>
    <recommendedName>
        <fullName evidence="7">TCP domain-containing protein</fullName>
    </recommendedName>
</protein>
<dbReference type="GO" id="GO:0031347">
    <property type="term" value="P:regulation of defense response"/>
    <property type="evidence" value="ECO:0007669"/>
    <property type="project" value="EnsemblPlants"/>
</dbReference>
<keyword evidence="9" id="KW-1185">Reference proteome</keyword>
<dbReference type="EMBL" id="KI517464">
    <property type="protein sequence ID" value="ESQ43351.1"/>
    <property type="molecule type" value="Genomic_DNA"/>
</dbReference>
<feature type="compositionally biased region" description="Basic and acidic residues" evidence="6">
    <location>
        <begin position="1"/>
        <end position="14"/>
    </location>
</feature>
<dbReference type="KEGG" id="eus:EUTSA_v10016028mg"/>
<dbReference type="eggNOG" id="ENOG502RXJ1">
    <property type="taxonomic scope" value="Eukaryota"/>
</dbReference>
<name>V4NBQ0_EUTSA</name>
<dbReference type="GO" id="GO:0005634">
    <property type="term" value="C:nucleus"/>
    <property type="evidence" value="ECO:0007669"/>
    <property type="project" value="UniProtKB-SubCell"/>
</dbReference>
<evidence type="ECO:0000259" key="7">
    <source>
        <dbReference type="PROSITE" id="PS51369"/>
    </source>
</evidence>
<evidence type="ECO:0000256" key="6">
    <source>
        <dbReference type="SAM" id="MobiDB-lite"/>
    </source>
</evidence>
<feature type="compositionally biased region" description="Basic and acidic residues" evidence="6">
    <location>
        <begin position="31"/>
        <end position="45"/>
    </location>
</feature>
<dbReference type="Pfam" id="PF03634">
    <property type="entry name" value="TCP"/>
    <property type="match status" value="1"/>
</dbReference>
<dbReference type="InterPro" id="IPR005333">
    <property type="entry name" value="Transcription_factor_TCP"/>
</dbReference>
<evidence type="ECO:0000256" key="2">
    <source>
        <dbReference type="ARBA" id="ARBA00023015"/>
    </source>
</evidence>
<dbReference type="PANTHER" id="PTHR31072">
    <property type="entry name" value="TRANSCRIPTION FACTOR TCP4-RELATED"/>
    <property type="match status" value="1"/>
</dbReference>
<evidence type="ECO:0000256" key="4">
    <source>
        <dbReference type="ARBA" id="ARBA00023163"/>
    </source>
</evidence>
<evidence type="ECO:0000256" key="5">
    <source>
        <dbReference type="ARBA" id="ARBA00023242"/>
    </source>
</evidence>
<evidence type="ECO:0000256" key="3">
    <source>
        <dbReference type="ARBA" id="ARBA00023125"/>
    </source>
</evidence>
<dbReference type="AlphaFoldDB" id="V4NBQ0"/>
<feature type="region of interest" description="Disordered" evidence="6">
    <location>
        <begin position="263"/>
        <end position="282"/>
    </location>
</feature>
<dbReference type="PROSITE" id="PS51369">
    <property type="entry name" value="TCP"/>
    <property type="match status" value="1"/>
</dbReference>
<feature type="region of interest" description="Disordered" evidence="6">
    <location>
        <begin position="145"/>
        <end position="168"/>
    </location>
</feature>
<accession>V4NBQ0</accession>
<dbReference type="GO" id="GO:0000976">
    <property type="term" value="F:transcription cis-regulatory region binding"/>
    <property type="evidence" value="ECO:0007669"/>
    <property type="project" value="EnsemblPlants"/>
</dbReference>
<keyword evidence="4" id="KW-0804">Transcription</keyword>
<comment type="subcellular location">
    <subcellularLocation>
        <location evidence="1">Nucleus</location>
    </subcellularLocation>
</comment>
<dbReference type="GO" id="GO:0003700">
    <property type="term" value="F:DNA-binding transcription factor activity"/>
    <property type="evidence" value="ECO:0007669"/>
    <property type="project" value="InterPro"/>
</dbReference>
<dbReference type="InterPro" id="IPR017887">
    <property type="entry name" value="TF_TCP_subgr"/>
</dbReference>
<proteinExistence type="predicted"/>
<evidence type="ECO:0000313" key="8">
    <source>
        <dbReference type="EMBL" id="ESQ43351.1"/>
    </source>
</evidence>
<keyword evidence="5" id="KW-0539">Nucleus</keyword>
<dbReference type="Proteomes" id="UP000030689">
    <property type="component" value="Unassembled WGS sequence"/>
</dbReference>
<dbReference type="PANTHER" id="PTHR31072:SF1">
    <property type="entry name" value="TRANSCRIPTION FACTOR TCP9"/>
    <property type="match status" value="1"/>
</dbReference>
<feature type="compositionally biased region" description="Polar residues" evidence="6">
    <location>
        <begin position="16"/>
        <end position="25"/>
    </location>
</feature>
<dbReference type="OrthoDB" id="1928965at2759"/>
<keyword evidence="3" id="KW-0238">DNA-binding</keyword>
<dbReference type="STRING" id="72664.V4NBQ0"/>
<dbReference type="Gramene" id="ESQ43351">
    <property type="protein sequence ID" value="ESQ43351"/>
    <property type="gene ID" value="EUTSA_v10016028mg"/>
</dbReference>
<feature type="compositionally biased region" description="Polar residues" evidence="6">
    <location>
        <begin position="263"/>
        <end position="273"/>
    </location>
</feature>
<keyword evidence="2" id="KW-0805">Transcription regulation</keyword>
<gene>
    <name evidence="8" type="ORF">EUTSA_v10016028mg</name>
</gene>
<feature type="domain" description="TCP" evidence="7">
    <location>
        <begin position="74"/>
        <end position="128"/>
    </location>
</feature>